<dbReference type="AlphaFoldDB" id="A0A1Q9GK42"/>
<dbReference type="RefSeq" id="WP_075765246.1">
    <property type="nucleotide sequence ID" value="NZ_MJIL01000079.1"/>
</dbReference>
<dbReference type="STRING" id="1903952.BIT28_12970"/>
<gene>
    <name evidence="1" type="ORF">BIT28_12970</name>
</gene>
<reference evidence="1 2" key="1">
    <citation type="submission" date="2016-09" db="EMBL/GenBank/DDBJ databases">
        <title>Photobacterium proteolyticum sp. nov. a protease producing bacterium isolated from ocean sediments of Laizhou Bay.</title>
        <authorList>
            <person name="Li Y."/>
        </authorList>
    </citation>
    <scope>NUCLEOTIDE SEQUENCE [LARGE SCALE GENOMIC DNA]</scope>
    <source>
        <strain evidence="1 2">13-12</strain>
    </source>
</reference>
<evidence type="ECO:0000313" key="2">
    <source>
        <dbReference type="Proteomes" id="UP000186905"/>
    </source>
</evidence>
<evidence type="ECO:0008006" key="3">
    <source>
        <dbReference type="Google" id="ProtNLM"/>
    </source>
</evidence>
<proteinExistence type="predicted"/>
<dbReference type="EMBL" id="MJIL01000079">
    <property type="protein sequence ID" value="OLQ74867.1"/>
    <property type="molecule type" value="Genomic_DNA"/>
</dbReference>
<keyword evidence="2" id="KW-1185">Reference proteome</keyword>
<organism evidence="1 2">
    <name type="scientific">Photobacterium proteolyticum</name>
    <dbReference type="NCBI Taxonomy" id="1903952"/>
    <lineage>
        <taxon>Bacteria</taxon>
        <taxon>Pseudomonadati</taxon>
        <taxon>Pseudomonadota</taxon>
        <taxon>Gammaproteobacteria</taxon>
        <taxon>Vibrionales</taxon>
        <taxon>Vibrionaceae</taxon>
        <taxon>Photobacterium</taxon>
    </lineage>
</organism>
<dbReference type="Proteomes" id="UP000186905">
    <property type="component" value="Unassembled WGS sequence"/>
</dbReference>
<dbReference type="Pfam" id="PF14281">
    <property type="entry name" value="PDDEXK_4"/>
    <property type="match status" value="1"/>
</dbReference>
<evidence type="ECO:0000313" key="1">
    <source>
        <dbReference type="EMBL" id="OLQ74867.1"/>
    </source>
</evidence>
<protein>
    <recommendedName>
        <fullName evidence="3">PD-(D/E)XK nuclease superfamily protein</fullName>
    </recommendedName>
</protein>
<dbReference type="InterPro" id="IPR029470">
    <property type="entry name" value="PDDEXK_4"/>
</dbReference>
<comment type="caution">
    <text evidence="1">The sequence shown here is derived from an EMBL/GenBank/DDBJ whole genome shotgun (WGS) entry which is preliminary data.</text>
</comment>
<accession>A0A1Q9GK42</accession>
<name>A0A1Q9GK42_9GAMM</name>
<sequence length="389" mass="46101">MINNQFFKYVQLLHEKYTRKPEYNLFCVLRSESDEVRLHSRFLSDLLNPKGSHNHHNAFLKLFLKHFKENFQLDLTQEVTVDNEYKNIDILIRNGKTAIVIENKIYASDQEKQLSNYYRKMKDEGYENIKLIYLTRTGYEPSDQSTDELPDKVKEKALTLASYEHDIYEWISKCTEVAARDAPLREACIQYLDIISKITNKIENQDHMEELKTLLLADSNLARFPDLFSAYNEVLVDLQFDIWNKIAEGIRQEFGELHHDSITEQESPKELVRNYVENRRNSKYYNVNVKLNGYENTYILVEQDHHIYFGIYCENGSNSPEYKEIAKKTENFVNSYRWNSMPIGIYVDPQINFKNLTPENLNYLKIEANRQRYADFIVNMLKEITTALE</sequence>